<feature type="compositionally biased region" description="Basic and acidic residues" evidence="1">
    <location>
        <begin position="309"/>
        <end position="319"/>
    </location>
</feature>
<evidence type="ECO:0000256" key="1">
    <source>
        <dbReference type="SAM" id="MobiDB-lite"/>
    </source>
</evidence>
<feature type="compositionally biased region" description="Basic and acidic residues" evidence="1">
    <location>
        <begin position="188"/>
        <end position="197"/>
    </location>
</feature>
<evidence type="ECO:0000313" key="2">
    <source>
        <dbReference type="Proteomes" id="UP000301870"/>
    </source>
</evidence>
<dbReference type="RefSeq" id="XP_022823556.1">
    <property type="nucleotide sequence ID" value="XM_022967788.1"/>
</dbReference>
<evidence type="ECO:0000313" key="3">
    <source>
        <dbReference type="RefSeq" id="XP_022823556.1"/>
    </source>
</evidence>
<dbReference type="GeneID" id="111354358"/>
<protein>
    <submittedName>
        <fullName evidence="3">Variable charge X-linked protein 3B-like</fullName>
    </submittedName>
</protein>
<dbReference type="OrthoDB" id="2266637at2759"/>
<feature type="compositionally biased region" description="Basic and acidic residues" evidence="1">
    <location>
        <begin position="160"/>
        <end position="179"/>
    </location>
</feature>
<feature type="region of interest" description="Disordered" evidence="1">
    <location>
        <begin position="160"/>
        <end position="355"/>
    </location>
</feature>
<feature type="compositionally biased region" description="Acidic residues" evidence="1">
    <location>
        <begin position="287"/>
        <end position="302"/>
    </location>
</feature>
<feature type="compositionally biased region" description="Basic and acidic residues" evidence="1">
    <location>
        <begin position="252"/>
        <end position="274"/>
    </location>
</feature>
<dbReference type="KEGG" id="sliu:111354358"/>
<organism evidence="2 3">
    <name type="scientific">Spodoptera litura</name>
    <name type="common">Asian cotton leafworm</name>
    <dbReference type="NCBI Taxonomy" id="69820"/>
    <lineage>
        <taxon>Eukaryota</taxon>
        <taxon>Metazoa</taxon>
        <taxon>Ecdysozoa</taxon>
        <taxon>Arthropoda</taxon>
        <taxon>Hexapoda</taxon>
        <taxon>Insecta</taxon>
        <taxon>Pterygota</taxon>
        <taxon>Neoptera</taxon>
        <taxon>Endopterygota</taxon>
        <taxon>Lepidoptera</taxon>
        <taxon>Glossata</taxon>
        <taxon>Ditrysia</taxon>
        <taxon>Noctuoidea</taxon>
        <taxon>Noctuidae</taxon>
        <taxon>Amphipyrinae</taxon>
        <taxon>Spodoptera</taxon>
    </lineage>
</organism>
<keyword evidence="2" id="KW-1185">Reference proteome</keyword>
<dbReference type="AlphaFoldDB" id="A0A9J7IQE8"/>
<gene>
    <name evidence="3" type="primary">LOC111354358</name>
</gene>
<accession>A0A9J7IQE8</accession>
<feature type="compositionally biased region" description="Basic and acidic residues" evidence="1">
    <location>
        <begin position="334"/>
        <end position="355"/>
    </location>
</feature>
<sequence>MEGPSPSKRRKIGDEAREMIAKVYRFLKDEYEFTDLHKEPNADITHLRNITQRTAEATGVSERTVYKILREEREKLKGKLATAGSSQTIEPMPLKVDLSEESDVDAGVNESTESEVPEDGNVVATTSKEMEQKLIKKEKDVAVETPGVSGRTERILVIKMGHDTSEESTQKVIKEEKYLSQESNVPIKLERSSEDRVLPPSTGEIHIKEEKEERSSSEESDLPPLTEEIDIKEGSTSDESDLPPLTEETEIKEEGDLSEERDLPPSTEDVKEETSTSAESTTAEEKDTSDDSNTSEERDTSEEGSNTSEESKTSSEESHVNANGESEGLGINGIKEESDTREESGDIRRRYRDWS</sequence>
<proteinExistence type="predicted"/>
<feature type="region of interest" description="Disordered" evidence="1">
    <location>
        <begin position="78"/>
        <end position="121"/>
    </location>
</feature>
<dbReference type="Proteomes" id="UP000301870">
    <property type="component" value="Chromosome 18"/>
</dbReference>
<name>A0A9J7IQE8_SPOLT</name>
<feature type="compositionally biased region" description="Acidic residues" evidence="1">
    <location>
        <begin position="236"/>
        <end position="251"/>
    </location>
</feature>
<reference evidence="3" key="1">
    <citation type="submission" date="2025-08" db="UniProtKB">
        <authorList>
            <consortium name="RefSeq"/>
        </authorList>
    </citation>
    <scope>IDENTIFICATION</scope>
    <source>
        <strain evidence="3">Ishihara</strain>
        <tissue evidence="3">Whole body</tissue>
    </source>
</reference>
<feature type="compositionally biased region" description="Basic and acidic residues" evidence="1">
    <location>
        <begin position="205"/>
        <end position="217"/>
    </location>
</feature>